<feature type="compositionally biased region" description="Low complexity" evidence="2">
    <location>
        <begin position="1"/>
        <end position="21"/>
    </location>
</feature>
<dbReference type="RefSeq" id="WP_244530774.1">
    <property type="nucleotide sequence ID" value="NZ_FRXO01000002.1"/>
</dbReference>
<sequence length="324" mass="33771">MADTPAMTAANPAANPADTTAGKTAATPALGPDARLVVVGCGYSAGAFLALSVAAGLGSAVATTRHAGRFAAIRALGAEPIAFDGTAPVPALADAIRNATHLVVSAPPDAEGDPLLRRHADDIAAAGNLAWIGYYSTIGVYGDHDGGWIDESAPLAATSERGERRIETEADWLGLGERIGVPVTVLRLAGIYGAGRNGLKNLAEGTAKRVIKPGQVFNRIHVDDIAAATQLAAAKRAGGVFNLCDDEPAPPQDVVSYAAGLMGIAPPPEVPFDEAEMTPMARSFYSDNKRVSNRAVKERLGFSFRYPTYRPALDDLWTSGRWRG</sequence>
<dbReference type="InterPro" id="IPR036291">
    <property type="entry name" value="NAD(P)-bd_dom_sf"/>
</dbReference>
<name>A0A1M7ZDJ1_9HYPH</name>
<gene>
    <name evidence="3" type="ORF">SAMN02745172_01150</name>
</gene>
<dbReference type="SUPFAM" id="SSF51735">
    <property type="entry name" value="NAD(P)-binding Rossmann-fold domains"/>
    <property type="match status" value="1"/>
</dbReference>
<organism evidence="3 4">
    <name type="scientific">Pseudoxanthobacter soli DSM 19599</name>
    <dbReference type="NCBI Taxonomy" id="1123029"/>
    <lineage>
        <taxon>Bacteria</taxon>
        <taxon>Pseudomonadati</taxon>
        <taxon>Pseudomonadota</taxon>
        <taxon>Alphaproteobacteria</taxon>
        <taxon>Hyphomicrobiales</taxon>
        <taxon>Segnochrobactraceae</taxon>
        <taxon>Pseudoxanthobacter</taxon>
    </lineage>
</organism>
<dbReference type="STRING" id="1123029.SAMN02745172_01150"/>
<evidence type="ECO:0000313" key="4">
    <source>
        <dbReference type="Proteomes" id="UP000186406"/>
    </source>
</evidence>
<evidence type="ECO:0000256" key="2">
    <source>
        <dbReference type="SAM" id="MobiDB-lite"/>
    </source>
</evidence>
<feature type="region of interest" description="Disordered" evidence="2">
    <location>
        <begin position="1"/>
        <end position="23"/>
    </location>
</feature>
<dbReference type="Proteomes" id="UP000186406">
    <property type="component" value="Unassembled WGS sequence"/>
</dbReference>
<keyword evidence="4" id="KW-1185">Reference proteome</keyword>
<protein>
    <recommendedName>
        <fullName evidence="5">Nucleoside-diphosphate-sugar epimerase</fullName>
    </recommendedName>
</protein>
<keyword evidence="1" id="KW-0520">NAD</keyword>
<evidence type="ECO:0000256" key="1">
    <source>
        <dbReference type="ARBA" id="ARBA00023027"/>
    </source>
</evidence>
<accession>A0A1M7ZDJ1</accession>
<evidence type="ECO:0000313" key="3">
    <source>
        <dbReference type="EMBL" id="SHO62746.1"/>
    </source>
</evidence>
<proteinExistence type="predicted"/>
<reference evidence="3 4" key="1">
    <citation type="submission" date="2016-12" db="EMBL/GenBank/DDBJ databases">
        <authorList>
            <person name="Song W.-J."/>
            <person name="Kurnit D.M."/>
        </authorList>
    </citation>
    <scope>NUCLEOTIDE SEQUENCE [LARGE SCALE GENOMIC DNA]</scope>
    <source>
        <strain evidence="3 4">DSM 19599</strain>
    </source>
</reference>
<dbReference type="PANTHER" id="PTHR43574">
    <property type="entry name" value="EPIMERASE-RELATED"/>
    <property type="match status" value="1"/>
</dbReference>
<evidence type="ECO:0008006" key="5">
    <source>
        <dbReference type="Google" id="ProtNLM"/>
    </source>
</evidence>
<dbReference type="AlphaFoldDB" id="A0A1M7ZDJ1"/>
<dbReference type="EMBL" id="FRXO01000002">
    <property type="protein sequence ID" value="SHO62746.1"/>
    <property type="molecule type" value="Genomic_DNA"/>
</dbReference>
<dbReference type="Gene3D" id="3.40.50.720">
    <property type="entry name" value="NAD(P)-binding Rossmann-like Domain"/>
    <property type="match status" value="1"/>
</dbReference>
<dbReference type="CDD" id="cd05266">
    <property type="entry name" value="SDR_a4"/>
    <property type="match status" value="1"/>
</dbReference>